<reference evidence="1" key="1">
    <citation type="submission" date="2021-01" db="EMBL/GenBank/DDBJ databases">
        <title>Complete genome sequence of Clostridiales bacterium R-7.</title>
        <authorList>
            <person name="Mahoney-Kurpe S.C."/>
            <person name="Palevich N."/>
            <person name="Koike S."/>
            <person name="Moon C.D."/>
            <person name="Attwood G.T."/>
        </authorList>
    </citation>
    <scope>NUCLEOTIDE SEQUENCE</scope>
    <source>
        <strain evidence="1">R-7</strain>
    </source>
</reference>
<protein>
    <submittedName>
        <fullName evidence="1">Amidophosphoribosyltransferase</fullName>
    </submittedName>
</protein>
<keyword evidence="2" id="KW-1185">Reference proteome</keyword>
<dbReference type="Proteomes" id="UP000682782">
    <property type="component" value="Chromosome"/>
</dbReference>
<organism evidence="1 2">
    <name type="scientific">Aristaeella hokkaidonensis</name>
    <dbReference type="NCBI Taxonomy" id="3046382"/>
    <lineage>
        <taxon>Bacteria</taxon>
        <taxon>Bacillati</taxon>
        <taxon>Bacillota</taxon>
        <taxon>Clostridia</taxon>
        <taxon>Eubacteriales</taxon>
        <taxon>Aristaeellaceae</taxon>
        <taxon>Aristaeella</taxon>
    </lineage>
</organism>
<accession>A0AC61N0W1</accession>
<dbReference type="EMBL" id="CP068393">
    <property type="protein sequence ID" value="QUC66599.1"/>
    <property type="molecule type" value="Genomic_DNA"/>
</dbReference>
<evidence type="ECO:0000313" key="2">
    <source>
        <dbReference type="Proteomes" id="UP000682782"/>
    </source>
</evidence>
<evidence type="ECO:0000313" key="1">
    <source>
        <dbReference type="EMBL" id="QUC66599.1"/>
    </source>
</evidence>
<name>A0AC61N0W1_9FIRM</name>
<proteinExistence type="predicted"/>
<gene>
    <name evidence="1" type="ORF">JYE49_12160</name>
</gene>
<sequence length="477" mass="53139">MGGFFGITSKKDCMLDVFFGVDYHSHLGTRRAGMAAWDEEIGLQRKIHNICNAPFRTKFEHIFEEMRGTSAIGCISDADPQPLLIRSNLGTYAICMTGVINNADELIDQYLSFSGGHFDSMTGGKINQTELLSALINQKSNFAEGIQFAQKSIVGTASILILTDKGSIIAARDRMGRLPVAIGKRDDSYAVAFESFAFHKTGYEDVCELGPGEIVELTPSKMTRLVAPGKKKKICSFLWSYYGYPTSTYEGVNVEEMRYRNGAIMADNDKEAGRDDPIDYIGGVPDSGTPHAIGYANRSGTPFARAFIKYTPTWSRSFMPANQTDRDKIAKMKQIPVNELIKDKNLLFVDDSIVRGTQLRETVEFLYESGAKSVHMRSACPPIMYACKYLNFSRSNSDLELIARRVILELEGEEGFKHIDEYADGSTERGKNLRDCICKKFNFASLEFQTLEGVIKAIGIDPCELCTYCWDGRGDDD</sequence>